<dbReference type="GO" id="GO:0016787">
    <property type="term" value="F:hydrolase activity"/>
    <property type="evidence" value="ECO:0007669"/>
    <property type="project" value="UniProtKB-KW"/>
</dbReference>
<accession>A0ABW4JT24</accession>
<gene>
    <name evidence="1" type="ORF">ACFSB2_26485</name>
</gene>
<keyword evidence="2" id="KW-1185">Reference proteome</keyword>
<organism evidence="1 2">
    <name type="scientific">Alicyclobacillus fodiniaquatilis</name>
    <dbReference type="NCBI Taxonomy" id="1661150"/>
    <lineage>
        <taxon>Bacteria</taxon>
        <taxon>Bacillati</taxon>
        <taxon>Bacillota</taxon>
        <taxon>Bacilli</taxon>
        <taxon>Bacillales</taxon>
        <taxon>Alicyclobacillaceae</taxon>
        <taxon>Alicyclobacillus</taxon>
    </lineage>
</organism>
<dbReference type="InterPro" id="IPR000801">
    <property type="entry name" value="Esterase-like"/>
</dbReference>
<protein>
    <submittedName>
        <fullName evidence="1">Alpha/beta hydrolase</fullName>
    </submittedName>
</protein>
<comment type="caution">
    <text evidence="1">The sequence shown here is derived from an EMBL/GenBank/DDBJ whole genome shotgun (WGS) entry which is preliminary data.</text>
</comment>
<dbReference type="RefSeq" id="WP_377946254.1">
    <property type="nucleotide sequence ID" value="NZ_JBHUCX010000102.1"/>
</dbReference>
<dbReference type="SUPFAM" id="SSF53474">
    <property type="entry name" value="alpha/beta-Hydrolases"/>
    <property type="match status" value="1"/>
</dbReference>
<dbReference type="InterPro" id="IPR029058">
    <property type="entry name" value="AB_hydrolase_fold"/>
</dbReference>
<dbReference type="Proteomes" id="UP001597079">
    <property type="component" value="Unassembled WGS sequence"/>
</dbReference>
<sequence>MTLDTQRKIESHSLQSKFLNEERNIKVFVPPNYDPAVPLPIVYCHDGLEFFTHGRVATIANQLMLDGEIPPFLIAGIAVNLNKRRDDYALDGARHGAYQRFVIEECLPMLDGLYNVDDHQRLMAGISLGAVASLGFMLAYPQYFHTLILFSGAYFPDVQAYIRETSELSRLYAYMVVGDEETQAKTPSGGVFNFYQYNEDMRDILFDKGAQVEYRVGHGNHIWGFWQKELPDALRWLGKNIK</sequence>
<reference evidence="2" key="1">
    <citation type="journal article" date="2019" name="Int. J. Syst. Evol. Microbiol.">
        <title>The Global Catalogue of Microorganisms (GCM) 10K type strain sequencing project: providing services to taxonomists for standard genome sequencing and annotation.</title>
        <authorList>
            <consortium name="The Broad Institute Genomics Platform"/>
            <consortium name="The Broad Institute Genome Sequencing Center for Infectious Disease"/>
            <person name="Wu L."/>
            <person name="Ma J."/>
        </authorList>
    </citation>
    <scope>NUCLEOTIDE SEQUENCE [LARGE SCALE GENOMIC DNA]</scope>
    <source>
        <strain evidence="2">CGMCC 1.12286</strain>
    </source>
</reference>
<dbReference type="EMBL" id="JBHUCX010000102">
    <property type="protein sequence ID" value="MFD1678220.1"/>
    <property type="molecule type" value="Genomic_DNA"/>
</dbReference>
<proteinExistence type="predicted"/>
<name>A0ABW4JT24_9BACL</name>
<dbReference type="Pfam" id="PF00756">
    <property type="entry name" value="Esterase"/>
    <property type="match status" value="1"/>
</dbReference>
<keyword evidence="1" id="KW-0378">Hydrolase</keyword>
<dbReference type="Gene3D" id="3.40.50.1820">
    <property type="entry name" value="alpha/beta hydrolase"/>
    <property type="match status" value="1"/>
</dbReference>
<dbReference type="InterPro" id="IPR050583">
    <property type="entry name" value="Mycobacterial_A85_antigen"/>
</dbReference>
<dbReference type="PANTHER" id="PTHR48098">
    <property type="entry name" value="ENTEROCHELIN ESTERASE-RELATED"/>
    <property type="match status" value="1"/>
</dbReference>
<evidence type="ECO:0000313" key="1">
    <source>
        <dbReference type="EMBL" id="MFD1678220.1"/>
    </source>
</evidence>
<dbReference type="PANTHER" id="PTHR48098:SF6">
    <property type="entry name" value="FERRI-BACILLIBACTIN ESTERASE BESA"/>
    <property type="match status" value="1"/>
</dbReference>
<evidence type="ECO:0000313" key="2">
    <source>
        <dbReference type="Proteomes" id="UP001597079"/>
    </source>
</evidence>